<accession>A0A2T0BF51</accession>
<reference evidence="1 2" key="1">
    <citation type="submission" date="2018-03" db="EMBL/GenBank/DDBJ databases">
        <title>Genome sequence of Clostridium vincentii DSM 10228.</title>
        <authorList>
            <person name="Poehlein A."/>
            <person name="Daniel R."/>
        </authorList>
    </citation>
    <scope>NUCLEOTIDE SEQUENCE [LARGE SCALE GENOMIC DNA]</scope>
    <source>
        <strain evidence="1 2">DSM 10228</strain>
    </source>
</reference>
<protein>
    <submittedName>
        <fullName evidence="1">Uncharacterized protein</fullName>
    </submittedName>
</protein>
<gene>
    <name evidence="1" type="ORF">CLVI_16390</name>
</gene>
<name>A0A2T0BF51_9CLOT</name>
<dbReference type="OrthoDB" id="1924904at2"/>
<evidence type="ECO:0000313" key="1">
    <source>
        <dbReference type="EMBL" id="PRR82504.1"/>
    </source>
</evidence>
<dbReference type="Proteomes" id="UP000239471">
    <property type="component" value="Unassembled WGS sequence"/>
</dbReference>
<keyword evidence="2" id="KW-1185">Reference proteome</keyword>
<dbReference type="EMBL" id="PVXQ01000015">
    <property type="protein sequence ID" value="PRR82504.1"/>
    <property type="molecule type" value="Genomic_DNA"/>
</dbReference>
<evidence type="ECO:0000313" key="2">
    <source>
        <dbReference type="Proteomes" id="UP000239471"/>
    </source>
</evidence>
<proteinExistence type="predicted"/>
<dbReference type="AlphaFoldDB" id="A0A2T0BF51"/>
<comment type="caution">
    <text evidence="1">The sequence shown here is derived from an EMBL/GenBank/DDBJ whole genome shotgun (WGS) entry which is preliminary data.</text>
</comment>
<organism evidence="1 2">
    <name type="scientific">Clostridium vincentii</name>
    <dbReference type="NCBI Taxonomy" id="52704"/>
    <lineage>
        <taxon>Bacteria</taxon>
        <taxon>Bacillati</taxon>
        <taxon>Bacillota</taxon>
        <taxon>Clostridia</taxon>
        <taxon>Eubacteriales</taxon>
        <taxon>Clostridiaceae</taxon>
        <taxon>Clostridium</taxon>
    </lineage>
</organism>
<sequence>MKRFTVLSLIFLCLIFNVIGVKPVFAISNTFKEGIYNVSDFNPSKNEIYLFSNVSSTDKIYMIIMDENLNMQHSILLLPKSEKHITVPILPTYRVILIGKGEMYFYPQEP</sequence>